<keyword evidence="1 2" id="KW-0472">Membrane</keyword>
<dbReference type="OrthoDB" id="649093at2"/>
<gene>
    <name evidence="5" type="ORF">DDR33_12410</name>
</gene>
<dbReference type="Gene3D" id="2.170.130.10">
    <property type="entry name" value="TonB-dependent receptor, plug domain"/>
    <property type="match status" value="2"/>
</dbReference>
<proteinExistence type="inferred from homology"/>
<feature type="transmembrane region" description="Helical" evidence="2">
    <location>
        <begin position="6"/>
        <end position="25"/>
    </location>
</feature>
<keyword evidence="1" id="KW-1134">Transmembrane beta strand</keyword>
<feature type="domain" description="Peptidase M56" evidence="3">
    <location>
        <begin position="156"/>
        <end position="255"/>
    </location>
</feature>
<dbReference type="EMBL" id="QEAS01000009">
    <property type="protein sequence ID" value="PWG80404.1"/>
    <property type="molecule type" value="Genomic_DNA"/>
</dbReference>
<dbReference type="PANTHER" id="PTHR34978">
    <property type="entry name" value="POSSIBLE SENSOR-TRANSDUCER PROTEIN BLAR"/>
    <property type="match status" value="1"/>
</dbReference>
<dbReference type="RefSeq" id="WP_109416111.1">
    <property type="nucleotide sequence ID" value="NZ_QEAS01000009.1"/>
</dbReference>
<dbReference type="InterPro" id="IPR052173">
    <property type="entry name" value="Beta-lactam_resp_regulator"/>
</dbReference>
<keyword evidence="2" id="KW-1133">Transmembrane helix</keyword>
<feature type="domain" description="TonB-dependent receptor plug" evidence="4">
    <location>
        <begin position="405"/>
        <end position="494"/>
    </location>
</feature>
<keyword evidence="1 2" id="KW-0812">Transmembrane</keyword>
<keyword evidence="6" id="KW-1185">Reference proteome</keyword>
<evidence type="ECO:0000256" key="1">
    <source>
        <dbReference type="PROSITE-ProRule" id="PRU01360"/>
    </source>
</evidence>
<feature type="transmembrane region" description="Helical" evidence="2">
    <location>
        <begin position="266"/>
        <end position="285"/>
    </location>
</feature>
<feature type="transmembrane region" description="Helical" evidence="2">
    <location>
        <begin position="37"/>
        <end position="58"/>
    </location>
</feature>
<dbReference type="InterPro" id="IPR037066">
    <property type="entry name" value="Plug_dom_sf"/>
</dbReference>
<evidence type="ECO:0000259" key="4">
    <source>
        <dbReference type="Pfam" id="PF07715"/>
    </source>
</evidence>
<feature type="transmembrane region" description="Helical" evidence="2">
    <location>
        <begin position="89"/>
        <end position="110"/>
    </location>
</feature>
<reference evidence="5 6" key="1">
    <citation type="submission" date="2018-04" db="EMBL/GenBank/DDBJ databases">
        <title>Pedobacter chongqingensis sp. nov., isolated from a rottenly hemp rope.</title>
        <authorList>
            <person name="Cai Y."/>
        </authorList>
    </citation>
    <scope>NUCLEOTIDE SEQUENCE [LARGE SCALE GENOMIC DNA]</scope>
    <source>
        <strain evidence="5 6">FJ4-8</strain>
    </source>
</reference>
<dbReference type="SUPFAM" id="SSF56935">
    <property type="entry name" value="Porins"/>
    <property type="match status" value="1"/>
</dbReference>
<dbReference type="InterPro" id="IPR008756">
    <property type="entry name" value="Peptidase_M56"/>
</dbReference>
<dbReference type="Pfam" id="PF07715">
    <property type="entry name" value="Plug"/>
    <property type="match status" value="1"/>
</dbReference>
<protein>
    <recommendedName>
        <fullName evidence="7">Peptidase M56 domain-containing protein</fullName>
    </recommendedName>
</protein>
<evidence type="ECO:0000259" key="3">
    <source>
        <dbReference type="Pfam" id="PF05569"/>
    </source>
</evidence>
<dbReference type="InterPro" id="IPR039426">
    <property type="entry name" value="TonB-dep_rcpt-like"/>
</dbReference>
<dbReference type="GO" id="GO:0009279">
    <property type="term" value="C:cell outer membrane"/>
    <property type="evidence" value="ECO:0007669"/>
    <property type="project" value="UniProtKB-SubCell"/>
</dbReference>
<comment type="similarity">
    <text evidence="1">Belongs to the TonB-dependent receptor family.</text>
</comment>
<evidence type="ECO:0000313" key="5">
    <source>
        <dbReference type="EMBL" id="PWG80404.1"/>
    </source>
</evidence>
<evidence type="ECO:0000256" key="2">
    <source>
        <dbReference type="SAM" id="Phobius"/>
    </source>
</evidence>
<name>A0A2U2PGF3_9SPHI</name>
<comment type="caution">
    <text evidence="5">The sequence shown here is derived from an EMBL/GenBank/DDBJ whole genome shotgun (WGS) entry which is preliminary data.</text>
</comment>
<dbReference type="CDD" id="cd07341">
    <property type="entry name" value="M56_BlaR1_MecR1_like"/>
    <property type="match status" value="1"/>
</dbReference>
<dbReference type="Proteomes" id="UP000245647">
    <property type="component" value="Unassembled WGS sequence"/>
</dbReference>
<accession>A0A2U2PGF3</accession>
<dbReference type="AlphaFoldDB" id="A0A2U2PGF3"/>
<evidence type="ECO:0008006" key="7">
    <source>
        <dbReference type="Google" id="ProtNLM"/>
    </source>
</evidence>
<comment type="subcellular location">
    <subcellularLocation>
        <location evidence="1">Cell outer membrane</location>
        <topology evidence="1">Multi-pass membrane protein</topology>
    </subcellularLocation>
</comment>
<keyword evidence="1" id="KW-0813">Transport</keyword>
<dbReference type="PANTHER" id="PTHR34978:SF3">
    <property type="entry name" value="SLR0241 PROTEIN"/>
    <property type="match status" value="1"/>
</dbReference>
<keyword evidence="1" id="KW-0998">Cell outer membrane</keyword>
<dbReference type="InterPro" id="IPR012910">
    <property type="entry name" value="Plug_dom"/>
</dbReference>
<dbReference type="Pfam" id="PF05569">
    <property type="entry name" value="Peptidase_M56"/>
    <property type="match status" value="1"/>
</dbReference>
<evidence type="ECO:0000313" key="6">
    <source>
        <dbReference type="Proteomes" id="UP000245647"/>
    </source>
</evidence>
<organism evidence="5 6">
    <name type="scientific">Pararcticibacter amylolyticus</name>
    <dbReference type="NCBI Taxonomy" id="2173175"/>
    <lineage>
        <taxon>Bacteria</taxon>
        <taxon>Pseudomonadati</taxon>
        <taxon>Bacteroidota</taxon>
        <taxon>Sphingobacteriia</taxon>
        <taxon>Sphingobacteriales</taxon>
        <taxon>Sphingobacteriaceae</taxon>
        <taxon>Pararcticibacter</taxon>
    </lineage>
</organism>
<dbReference type="PROSITE" id="PS52016">
    <property type="entry name" value="TONB_DEPENDENT_REC_3"/>
    <property type="match status" value="1"/>
</dbReference>
<sequence>MPELIVWLVKANISLCLFFGAYRFALRKLTFYSLNRLFLITGILFSALYPLIDVPAFFSEPRSFSGELIVLTQNISISTIYEPVKEFNYWSIVVWLFWLGSGWMTLRLCLQFLSLLMLHRRSEADSLGEYRFRKIRGEVTPFSFLHHIYLNPAQHGNTELMAILKHEQIHVKDYHSLDVLLAEINLVFFWFNPISWFMKQSVRENLEFITDQKVLNKGTDRREYQYSLAGIGNLSRATPLGNNFNFLTIKKRIAMMNKKRSSRVQISRYILILPLLVAFAFIVSVSKAGIEPQQISSFIKTIPERITAAAPGTEIKEIRKDEAKPAKGKQDSSVKNLVVKLRGDSTTRQAMSLPVTVSFYIDGEKSDKSTVEGIKPVDIESINVLKGKSAIELGGTENENGVVVITTKQNKNDQKVIAFNSKVAAAASVRSDSARSGASVFRINGKASPLVVIDGKVAETTTLSAIAPETIESVSVLKDAGATKIYGERGKEGVVLVTTKKFATTLDAQNEVVSILDPATLTSGAMDNIKRKFADQGLSVNFDENYSGKVLKDLGITVKSPRQSASAKFSITDLKKNGYLIMLKAHPQTGQVTVVSVKKNN</sequence>